<evidence type="ECO:0008006" key="4">
    <source>
        <dbReference type="Google" id="ProtNLM"/>
    </source>
</evidence>
<evidence type="ECO:0000313" key="2">
    <source>
        <dbReference type="EMBL" id="RAU98830.1"/>
    </source>
</evidence>
<dbReference type="AlphaFoldDB" id="A0A329KTY7"/>
<gene>
    <name evidence="2" type="ORF">DQP58_04950</name>
</gene>
<organism evidence="2 3">
    <name type="scientific">Mycobacterium colombiense</name>
    <dbReference type="NCBI Taxonomy" id="339268"/>
    <lineage>
        <taxon>Bacteria</taxon>
        <taxon>Bacillati</taxon>
        <taxon>Actinomycetota</taxon>
        <taxon>Actinomycetes</taxon>
        <taxon>Mycobacteriales</taxon>
        <taxon>Mycobacteriaceae</taxon>
        <taxon>Mycobacterium</taxon>
        <taxon>Mycobacterium avium complex (MAC)</taxon>
    </lineage>
</organism>
<sequence length="261" mass="28244">MSNLPAWLVLLGLLVIVAGGAVVAQMILRRRYPALTADVHNDATRFAFGVICLVYAFFVGFMASGLWSQVNSEDDQVRTEGAAAVQLARDSTVFDKADTDRIRQALLDYEHAALAEWPVVANGGATSPEADTALHRVYLAYQQAQPRTDIQKAFLSTSLANLDRASQARTARVIQTQTNTGPPWSIWTVILLTAGMVVGCSIVYGVRQPRMDYIMVATVGVLVAADLFLILELAHPYIGEVATSPQPLRNVITALTTTPAT</sequence>
<keyword evidence="1" id="KW-1133">Transmembrane helix</keyword>
<name>A0A329KTY7_9MYCO</name>
<evidence type="ECO:0000256" key="1">
    <source>
        <dbReference type="SAM" id="Phobius"/>
    </source>
</evidence>
<comment type="caution">
    <text evidence="2">The sequence shown here is derived from an EMBL/GenBank/DDBJ whole genome shotgun (WGS) entry which is preliminary data.</text>
</comment>
<accession>A0A329KTY7</accession>
<keyword evidence="1" id="KW-0812">Transmembrane</keyword>
<reference evidence="2 3" key="1">
    <citation type="submission" date="2018-06" db="EMBL/GenBank/DDBJ databases">
        <title>NTM in soil in Japan.</title>
        <authorList>
            <person name="Ohya K."/>
        </authorList>
    </citation>
    <scope>NUCLEOTIDE SEQUENCE [LARGE SCALE GENOMIC DNA]</scope>
    <source>
        <strain evidence="2 3">GF76</strain>
    </source>
</reference>
<evidence type="ECO:0000313" key="3">
    <source>
        <dbReference type="Proteomes" id="UP000250347"/>
    </source>
</evidence>
<dbReference type="Proteomes" id="UP000250347">
    <property type="component" value="Unassembled WGS sequence"/>
</dbReference>
<dbReference type="Pfam" id="PF14023">
    <property type="entry name" value="Bestrophin-like"/>
    <property type="match status" value="1"/>
</dbReference>
<feature type="transmembrane region" description="Helical" evidence="1">
    <location>
        <begin position="213"/>
        <end position="231"/>
    </location>
</feature>
<feature type="transmembrane region" description="Helical" evidence="1">
    <location>
        <begin position="184"/>
        <end position="206"/>
    </location>
</feature>
<proteinExistence type="predicted"/>
<protein>
    <recommendedName>
        <fullName evidence="4">DUF4239 domain-containing protein</fullName>
    </recommendedName>
</protein>
<dbReference type="InterPro" id="IPR025333">
    <property type="entry name" value="DUF4239"/>
</dbReference>
<dbReference type="EMBL" id="QMEU01000007">
    <property type="protein sequence ID" value="RAU98830.1"/>
    <property type="molecule type" value="Genomic_DNA"/>
</dbReference>
<feature type="transmembrane region" description="Helical" evidence="1">
    <location>
        <begin position="48"/>
        <end position="67"/>
    </location>
</feature>
<keyword evidence="1" id="KW-0472">Membrane</keyword>
<feature type="transmembrane region" description="Helical" evidence="1">
    <location>
        <begin position="6"/>
        <end position="28"/>
    </location>
</feature>